<protein>
    <recommendedName>
        <fullName evidence="9">Sec-independent protein translocase protein TatA</fullName>
    </recommendedName>
</protein>
<comment type="caution">
    <text evidence="11">The sequence shown here is derived from an EMBL/GenBank/DDBJ whole genome shotgun (WGS) entry which is preliminary data.</text>
</comment>
<feature type="transmembrane region" description="Helical" evidence="9">
    <location>
        <begin position="6"/>
        <end position="22"/>
    </location>
</feature>
<feature type="compositionally biased region" description="Low complexity" evidence="10">
    <location>
        <begin position="59"/>
        <end position="85"/>
    </location>
</feature>
<accession>A0A540R5W4</accession>
<dbReference type="Pfam" id="PF02416">
    <property type="entry name" value="TatA_B_E"/>
    <property type="match status" value="1"/>
</dbReference>
<dbReference type="NCBIfam" id="TIGR01411">
    <property type="entry name" value="tatAE"/>
    <property type="match status" value="1"/>
</dbReference>
<dbReference type="RefSeq" id="WP_066488161.1">
    <property type="nucleotide sequence ID" value="NZ_JADPQA010000012.1"/>
</dbReference>
<evidence type="ECO:0000256" key="7">
    <source>
        <dbReference type="ARBA" id="ARBA00023010"/>
    </source>
</evidence>
<keyword evidence="8 9" id="KW-0472">Membrane</keyword>
<feature type="region of interest" description="Disordered" evidence="10">
    <location>
        <begin position="43"/>
        <end position="117"/>
    </location>
</feature>
<evidence type="ECO:0000313" key="11">
    <source>
        <dbReference type="EMBL" id="TQE43118.1"/>
    </source>
</evidence>
<evidence type="ECO:0000256" key="3">
    <source>
        <dbReference type="ARBA" id="ARBA00022475"/>
    </source>
</evidence>
<dbReference type="Proteomes" id="UP000318080">
    <property type="component" value="Unassembled WGS sequence"/>
</dbReference>
<keyword evidence="12" id="KW-1185">Reference proteome</keyword>
<keyword evidence="7 9" id="KW-0811">Translocation</keyword>
<name>A0A540R5W4_9CORY</name>
<evidence type="ECO:0000313" key="12">
    <source>
        <dbReference type="Proteomes" id="UP000318080"/>
    </source>
</evidence>
<evidence type="ECO:0000256" key="10">
    <source>
        <dbReference type="SAM" id="MobiDB-lite"/>
    </source>
</evidence>
<dbReference type="GO" id="GO:0008320">
    <property type="term" value="F:protein transmembrane transporter activity"/>
    <property type="evidence" value="ECO:0007669"/>
    <property type="project" value="UniProtKB-UniRule"/>
</dbReference>
<organism evidence="11 12">
    <name type="scientific">Corynebacterium phoceense</name>
    <dbReference type="NCBI Taxonomy" id="1686286"/>
    <lineage>
        <taxon>Bacteria</taxon>
        <taxon>Bacillati</taxon>
        <taxon>Actinomycetota</taxon>
        <taxon>Actinomycetes</taxon>
        <taxon>Mycobacteriales</taxon>
        <taxon>Corynebacteriaceae</taxon>
        <taxon>Corynebacterium</taxon>
    </lineage>
</organism>
<comment type="subunit">
    <text evidence="9">The Tat system comprises two distinct complexes: a TatABC complex, containing multiple copies of TatA, TatB and TatC subunits, and a separate TatA complex, containing only TatA subunits. Substrates initially bind to the TatABC complex, which probably triggers association of the separate TatA complex to form the active translocon.</text>
</comment>
<keyword evidence="2 9" id="KW-0813">Transport</keyword>
<dbReference type="AlphaFoldDB" id="A0A540R5W4"/>
<evidence type="ECO:0000256" key="8">
    <source>
        <dbReference type="ARBA" id="ARBA00023136"/>
    </source>
</evidence>
<dbReference type="InterPro" id="IPR006312">
    <property type="entry name" value="TatA/E"/>
</dbReference>
<keyword evidence="6 9" id="KW-1133">Transmembrane helix</keyword>
<feature type="compositionally biased region" description="Basic and acidic residues" evidence="10">
    <location>
        <begin position="43"/>
        <end position="55"/>
    </location>
</feature>
<sequence>MGRIGAPEIIIIVLIIVLLFGAKKLPDLARSLGRSMRIIKSEVNEMNNDNDRPSSDLEQNQLPQGQQQFQQTAQQNFTQQPQAQQPLPPQQPNYGSTGNYQGGDYGQAPQQQQNPNA</sequence>
<reference evidence="11 12" key="1">
    <citation type="submission" date="2019-06" db="EMBL/GenBank/DDBJ databases">
        <title>Draft genome of C. phoceense Strain 272.</title>
        <authorList>
            <person name="Pacheco L.G.C."/>
            <person name="Barberis C.M."/>
            <person name="Almuzara M.N."/>
            <person name="Traglia G.M."/>
            <person name="Santos C.S."/>
            <person name="Rocha D.J.P.G."/>
            <person name="Aguiar E.R.G.R."/>
            <person name="Vay C.A."/>
        </authorList>
    </citation>
    <scope>NUCLEOTIDE SEQUENCE [LARGE SCALE GENOMIC DNA]</scope>
    <source>
        <strain evidence="11 12">272</strain>
    </source>
</reference>
<comment type="function">
    <text evidence="9">Part of the twin-arginine translocation (Tat) system that transports large folded proteins containing a characteristic twin-arginine motif in their signal peptide across membranes. TatA could form the protein-conducting channel of the Tat system.</text>
</comment>
<dbReference type="InterPro" id="IPR003369">
    <property type="entry name" value="TatA/B/E"/>
</dbReference>
<dbReference type="STRING" id="1686286.GCA_900092335_01791"/>
<proteinExistence type="inferred from homology"/>
<evidence type="ECO:0000256" key="9">
    <source>
        <dbReference type="HAMAP-Rule" id="MF_00236"/>
    </source>
</evidence>
<keyword evidence="3 9" id="KW-1003">Cell membrane</keyword>
<evidence type="ECO:0000256" key="5">
    <source>
        <dbReference type="ARBA" id="ARBA00022927"/>
    </source>
</evidence>
<evidence type="ECO:0000256" key="1">
    <source>
        <dbReference type="ARBA" id="ARBA00004162"/>
    </source>
</evidence>
<feature type="compositionally biased region" description="Low complexity" evidence="10">
    <location>
        <begin position="107"/>
        <end position="117"/>
    </location>
</feature>
<dbReference type="Gene3D" id="1.20.5.3310">
    <property type="match status" value="1"/>
</dbReference>
<dbReference type="PANTHER" id="PTHR42982:SF8">
    <property type="entry name" value="SEC-INDEPENDENT PROTEIN TRANSLOCASE PROTEIN TATA"/>
    <property type="match status" value="1"/>
</dbReference>
<evidence type="ECO:0000256" key="4">
    <source>
        <dbReference type="ARBA" id="ARBA00022692"/>
    </source>
</evidence>
<dbReference type="EMBL" id="VHIR01000012">
    <property type="protein sequence ID" value="TQE43118.1"/>
    <property type="molecule type" value="Genomic_DNA"/>
</dbReference>
<dbReference type="GeneID" id="79852988"/>
<keyword evidence="4 9" id="KW-0812">Transmembrane</keyword>
<dbReference type="GO" id="GO:0033281">
    <property type="term" value="C:TAT protein transport complex"/>
    <property type="evidence" value="ECO:0007669"/>
    <property type="project" value="UniProtKB-UniRule"/>
</dbReference>
<gene>
    <name evidence="9 11" type="primary">tatA</name>
    <name evidence="11" type="ORF">EJK80_08890</name>
</gene>
<dbReference type="GO" id="GO:0043953">
    <property type="term" value="P:protein transport by the Tat complex"/>
    <property type="evidence" value="ECO:0007669"/>
    <property type="project" value="UniProtKB-UniRule"/>
</dbReference>
<dbReference type="NCBIfam" id="NF001854">
    <property type="entry name" value="PRK00575.1"/>
    <property type="match status" value="1"/>
</dbReference>
<keyword evidence="5 9" id="KW-0653">Protein transport</keyword>
<dbReference type="PANTHER" id="PTHR42982">
    <property type="entry name" value="SEC-INDEPENDENT PROTEIN TRANSLOCASE PROTEIN TATA"/>
    <property type="match status" value="1"/>
</dbReference>
<evidence type="ECO:0000256" key="6">
    <source>
        <dbReference type="ARBA" id="ARBA00022989"/>
    </source>
</evidence>
<dbReference type="HAMAP" id="MF_00236">
    <property type="entry name" value="TatA_E"/>
    <property type="match status" value="1"/>
</dbReference>
<comment type="subcellular location">
    <subcellularLocation>
        <location evidence="1 9">Cell membrane</location>
        <topology evidence="1 9">Single-pass membrane protein</topology>
    </subcellularLocation>
</comment>
<comment type="similarity">
    <text evidence="9">Belongs to the TatA/E family.</text>
</comment>
<evidence type="ECO:0000256" key="2">
    <source>
        <dbReference type="ARBA" id="ARBA00022448"/>
    </source>
</evidence>